<dbReference type="PROSITE" id="PS51419">
    <property type="entry name" value="RAB"/>
    <property type="match status" value="1"/>
</dbReference>
<evidence type="ECO:0000256" key="14">
    <source>
        <dbReference type="ARBA" id="ARBA00023288"/>
    </source>
</evidence>
<evidence type="ECO:0000256" key="9">
    <source>
        <dbReference type="ARBA" id="ARBA00022741"/>
    </source>
</evidence>
<organism evidence="18">
    <name type="scientific">Arion vulgaris</name>
    <dbReference type="NCBI Taxonomy" id="1028688"/>
    <lineage>
        <taxon>Eukaryota</taxon>
        <taxon>Metazoa</taxon>
        <taxon>Spiralia</taxon>
        <taxon>Lophotrochozoa</taxon>
        <taxon>Mollusca</taxon>
        <taxon>Gastropoda</taxon>
        <taxon>Heterobranchia</taxon>
        <taxon>Euthyneura</taxon>
        <taxon>Panpulmonata</taxon>
        <taxon>Eupulmonata</taxon>
        <taxon>Stylommatophora</taxon>
        <taxon>Helicina</taxon>
        <taxon>Arionoidea</taxon>
        <taxon>Arionidae</taxon>
        <taxon>Arion</taxon>
    </lineage>
</organism>
<keyword evidence="8" id="KW-0597">Phosphoprotein</keyword>
<evidence type="ECO:0000256" key="10">
    <source>
        <dbReference type="ARBA" id="ARBA00022801"/>
    </source>
</evidence>
<evidence type="ECO:0000256" key="4">
    <source>
        <dbReference type="ARBA" id="ARBA00006270"/>
    </source>
</evidence>
<dbReference type="EC" id="3.6.5.2" evidence="5"/>
<evidence type="ECO:0000313" key="18">
    <source>
        <dbReference type="EMBL" id="CEK70146.1"/>
    </source>
</evidence>
<dbReference type="EMBL" id="HACG01023281">
    <property type="protein sequence ID" value="CEK70146.1"/>
    <property type="molecule type" value="Transcribed_RNA"/>
</dbReference>
<evidence type="ECO:0000256" key="3">
    <source>
        <dbReference type="ARBA" id="ARBA00004616"/>
    </source>
</evidence>
<dbReference type="InterPro" id="IPR027417">
    <property type="entry name" value="P-loop_NTPase"/>
</dbReference>
<dbReference type="GO" id="GO:0005770">
    <property type="term" value="C:late endosome"/>
    <property type="evidence" value="ECO:0007669"/>
    <property type="project" value="TreeGrafter"/>
</dbReference>
<dbReference type="NCBIfam" id="TIGR00231">
    <property type="entry name" value="small_GTP"/>
    <property type="match status" value="1"/>
</dbReference>
<dbReference type="GO" id="GO:0005764">
    <property type="term" value="C:lysosome"/>
    <property type="evidence" value="ECO:0007669"/>
    <property type="project" value="TreeGrafter"/>
</dbReference>
<comment type="cofactor">
    <cofactor evidence="1">
        <name>Mg(2+)</name>
        <dbReference type="ChEBI" id="CHEBI:18420"/>
    </cofactor>
</comment>
<dbReference type="AlphaFoldDB" id="A0A0B6ZQN0"/>
<comment type="similarity">
    <text evidence="4">Belongs to the small GTPase superfamily. Rab family.</text>
</comment>
<evidence type="ECO:0000256" key="5">
    <source>
        <dbReference type="ARBA" id="ARBA00011984"/>
    </source>
</evidence>
<dbReference type="SUPFAM" id="SSF52540">
    <property type="entry name" value="P-loop containing nucleoside triphosphate hydrolases"/>
    <property type="match status" value="1"/>
</dbReference>
<evidence type="ECO:0000256" key="1">
    <source>
        <dbReference type="ARBA" id="ARBA00001946"/>
    </source>
</evidence>
<dbReference type="PANTHER" id="PTHR47981">
    <property type="entry name" value="RAB FAMILY"/>
    <property type="match status" value="1"/>
</dbReference>
<reference evidence="18" key="1">
    <citation type="submission" date="2014-12" db="EMBL/GenBank/DDBJ databases">
        <title>Insight into the proteome of Arion vulgaris.</title>
        <authorList>
            <person name="Aradska J."/>
            <person name="Bulat T."/>
            <person name="Smidak R."/>
            <person name="Sarate P."/>
            <person name="Gangsoo J."/>
            <person name="Sialana F."/>
            <person name="Bilban M."/>
            <person name="Lubec G."/>
        </authorList>
    </citation>
    <scope>NUCLEOTIDE SEQUENCE</scope>
    <source>
        <tissue evidence="18">Skin</tissue>
    </source>
</reference>
<evidence type="ECO:0000256" key="16">
    <source>
        <dbReference type="ARBA" id="ARBA00023329"/>
    </source>
</evidence>
<keyword evidence="13" id="KW-0472">Membrane</keyword>
<dbReference type="SMART" id="SM00176">
    <property type="entry name" value="RAN"/>
    <property type="match status" value="1"/>
</dbReference>
<dbReference type="SMART" id="SM00173">
    <property type="entry name" value="RAS"/>
    <property type="match status" value="1"/>
</dbReference>
<keyword evidence="16" id="KW-0968">Cytoplasmic vesicle</keyword>
<evidence type="ECO:0000256" key="12">
    <source>
        <dbReference type="ARBA" id="ARBA00023134"/>
    </source>
</evidence>
<dbReference type="SMART" id="SM00175">
    <property type="entry name" value="RAB"/>
    <property type="match status" value="1"/>
</dbReference>
<keyword evidence="12" id="KW-0342">GTP-binding</keyword>
<accession>A0A0B6ZQN0</accession>
<keyword evidence="7" id="KW-1003">Cell membrane</keyword>
<dbReference type="InterPro" id="IPR005225">
    <property type="entry name" value="Small_GTP-bd"/>
</dbReference>
<evidence type="ECO:0000256" key="15">
    <source>
        <dbReference type="ARBA" id="ARBA00023289"/>
    </source>
</evidence>
<dbReference type="Gene3D" id="3.40.50.300">
    <property type="entry name" value="P-loop containing nucleotide triphosphate hydrolases"/>
    <property type="match status" value="1"/>
</dbReference>
<keyword evidence="9" id="KW-0547">Nucleotide-binding</keyword>
<evidence type="ECO:0000256" key="11">
    <source>
        <dbReference type="ARBA" id="ARBA00022927"/>
    </source>
</evidence>
<dbReference type="FunFam" id="3.40.50.300:FF:000360">
    <property type="entry name" value="RAB9B, member RAS oncogene family"/>
    <property type="match status" value="1"/>
</dbReference>
<comment type="subcellular location">
    <subcellularLocation>
        <location evidence="2">Cell membrane</location>
        <topology evidence="2">Lipid-anchor</topology>
    </subcellularLocation>
    <subcellularLocation>
        <location evidence="3">Cytoplasmic vesicle</location>
        <location evidence="3">Phagosome membrane</location>
        <topology evidence="3">Lipid-anchor</topology>
        <orientation evidence="3">Cytoplasmic side</orientation>
    </subcellularLocation>
</comment>
<gene>
    <name evidence="18" type="primary">ORF73002</name>
</gene>
<keyword evidence="6" id="KW-0813">Transport</keyword>
<proteinExistence type="inferred from homology"/>
<dbReference type="GO" id="GO:0005886">
    <property type="term" value="C:plasma membrane"/>
    <property type="evidence" value="ECO:0007669"/>
    <property type="project" value="UniProtKB-SubCell"/>
</dbReference>
<evidence type="ECO:0000256" key="13">
    <source>
        <dbReference type="ARBA" id="ARBA00023136"/>
    </source>
</evidence>
<keyword evidence="11" id="KW-0653">Protein transport</keyword>
<keyword evidence="10" id="KW-0378">Hydrolase</keyword>
<sequence length="203" mass="22904">MSGRSKLLKVVLIGDGGVGKSSLMTRFVSNKFDSQSFHTIGVEFLNKDVTVGGDRYTMQIWDTAGQERFKSLRTPFYRGADICLLTFAVNDLRSFENLTMWKREFLYFADIKECSMFPFVILGNKVDMPNREVEEDLVRIWCAGNGNAPYFETSAKDSTNVEHAFVSAVSHLREMEDQLDVKPMQSKSVHLSYKTSSSSGCCS</sequence>
<comment type="catalytic activity">
    <reaction evidence="17">
        <text>GTP + H2O = GDP + phosphate + H(+)</text>
        <dbReference type="Rhea" id="RHEA:19669"/>
        <dbReference type="ChEBI" id="CHEBI:15377"/>
        <dbReference type="ChEBI" id="CHEBI:15378"/>
        <dbReference type="ChEBI" id="CHEBI:37565"/>
        <dbReference type="ChEBI" id="CHEBI:43474"/>
        <dbReference type="ChEBI" id="CHEBI:58189"/>
        <dbReference type="EC" id="3.6.5.2"/>
    </reaction>
    <physiologicalReaction direction="left-to-right" evidence="17">
        <dbReference type="Rhea" id="RHEA:19670"/>
    </physiologicalReaction>
</comment>
<dbReference type="InterPro" id="IPR001806">
    <property type="entry name" value="Small_GTPase"/>
</dbReference>
<dbReference type="PANTHER" id="PTHR47981:SF1">
    <property type="entry name" value="RE17845P"/>
    <property type="match status" value="1"/>
</dbReference>
<dbReference type="GO" id="GO:0030670">
    <property type="term" value="C:phagocytic vesicle membrane"/>
    <property type="evidence" value="ECO:0007669"/>
    <property type="project" value="UniProtKB-SubCell"/>
</dbReference>
<dbReference type="GO" id="GO:0005525">
    <property type="term" value="F:GTP binding"/>
    <property type="evidence" value="ECO:0007669"/>
    <property type="project" value="UniProtKB-KW"/>
</dbReference>
<dbReference type="GO" id="GO:0042147">
    <property type="term" value="P:retrograde transport, endosome to Golgi"/>
    <property type="evidence" value="ECO:0007669"/>
    <property type="project" value="TreeGrafter"/>
</dbReference>
<dbReference type="SMART" id="SM00174">
    <property type="entry name" value="RHO"/>
    <property type="match status" value="1"/>
</dbReference>
<dbReference type="Pfam" id="PF00071">
    <property type="entry name" value="Ras"/>
    <property type="match status" value="1"/>
</dbReference>
<name>A0A0B6ZQN0_9EUPU</name>
<evidence type="ECO:0000256" key="8">
    <source>
        <dbReference type="ARBA" id="ARBA00022553"/>
    </source>
</evidence>
<dbReference type="GO" id="GO:0015031">
    <property type="term" value="P:protein transport"/>
    <property type="evidence" value="ECO:0007669"/>
    <property type="project" value="UniProtKB-KW"/>
</dbReference>
<dbReference type="PRINTS" id="PR00449">
    <property type="entry name" value="RASTRNSFRMNG"/>
</dbReference>
<dbReference type="GO" id="GO:0005829">
    <property type="term" value="C:cytosol"/>
    <property type="evidence" value="ECO:0007669"/>
    <property type="project" value="GOC"/>
</dbReference>
<keyword evidence="14" id="KW-0449">Lipoprotein</keyword>
<keyword evidence="15" id="KW-0636">Prenylation</keyword>
<protein>
    <recommendedName>
        <fullName evidence="5">small monomeric GTPase</fullName>
        <ecNumber evidence="5">3.6.5.2</ecNumber>
    </recommendedName>
</protein>
<evidence type="ECO:0000256" key="2">
    <source>
        <dbReference type="ARBA" id="ARBA00004193"/>
    </source>
</evidence>
<evidence type="ECO:0000256" key="7">
    <source>
        <dbReference type="ARBA" id="ARBA00022475"/>
    </source>
</evidence>
<dbReference type="PROSITE" id="PS51421">
    <property type="entry name" value="RAS"/>
    <property type="match status" value="1"/>
</dbReference>
<dbReference type="GO" id="GO:0003925">
    <property type="term" value="F:G protein activity"/>
    <property type="evidence" value="ECO:0007669"/>
    <property type="project" value="UniProtKB-EC"/>
</dbReference>
<evidence type="ECO:0000256" key="6">
    <source>
        <dbReference type="ARBA" id="ARBA00022448"/>
    </source>
</evidence>
<evidence type="ECO:0000256" key="17">
    <source>
        <dbReference type="ARBA" id="ARBA00047660"/>
    </source>
</evidence>